<evidence type="ECO:0000313" key="3">
    <source>
        <dbReference type="EMBL" id="SMD21767.1"/>
    </source>
</evidence>
<organism evidence="3 4">
    <name type="scientific">Kibdelosporangium aridum</name>
    <dbReference type="NCBI Taxonomy" id="2030"/>
    <lineage>
        <taxon>Bacteria</taxon>
        <taxon>Bacillati</taxon>
        <taxon>Actinomycetota</taxon>
        <taxon>Actinomycetes</taxon>
        <taxon>Pseudonocardiales</taxon>
        <taxon>Pseudonocardiaceae</taxon>
        <taxon>Kibdelosporangium</taxon>
    </lineage>
</organism>
<dbReference type="PANTHER" id="PTHR43798:SF31">
    <property type="entry name" value="AB HYDROLASE SUPERFAMILY PROTEIN YCLE"/>
    <property type="match status" value="1"/>
</dbReference>
<reference evidence="3 4" key="1">
    <citation type="submission" date="2017-04" db="EMBL/GenBank/DDBJ databases">
        <authorList>
            <person name="Afonso C.L."/>
            <person name="Miller P.J."/>
            <person name="Scott M.A."/>
            <person name="Spackman E."/>
            <person name="Goraichik I."/>
            <person name="Dimitrov K.M."/>
            <person name="Suarez D.L."/>
            <person name="Swayne D.E."/>
        </authorList>
    </citation>
    <scope>NUCLEOTIDE SEQUENCE [LARGE SCALE GENOMIC DNA]</scope>
    <source>
        <strain evidence="3 4">DSM 43828</strain>
    </source>
</reference>
<dbReference type="PRINTS" id="PR00111">
    <property type="entry name" value="ABHYDROLASE"/>
</dbReference>
<protein>
    <submittedName>
        <fullName evidence="3">Pimeloyl-ACP methyl ester carboxylesterase</fullName>
    </submittedName>
</protein>
<proteinExistence type="predicted"/>
<name>A0A1W2FII6_KIBAR</name>
<dbReference type="PRINTS" id="PR00412">
    <property type="entry name" value="EPOXHYDRLASE"/>
</dbReference>
<dbReference type="InterPro" id="IPR000073">
    <property type="entry name" value="AB_hydrolase_1"/>
</dbReference>
<dbReference type="PANTHER" id="PTHR43798">
    <property type="entry name" value="MONOACYLGLYCEROL LIPASE"/>
    <property type="match status" value="1"/>
</dbReference>
<dbReference type="Proteomes" id="UP000192674">
    <property type="component" value="Unassembled WGS sequence"/>
</dbReference>
<accession>A0A1W2FII6</accession>
<sequence>MSLHYDVLGEGGPVVTLAGGAARHPSYLGDLAGLSGLVVPHLRGVGQSPSGGAGSYWAQASDVDALRSQLGVERLVIVAHSAGTRLAISYAAQFPSRVERLVLITPPATYLISDPSDAAKLIDARRGDPAFDTALQAFEAGPDVSDDDAFNAWNRATAPIGYRKWDVAEQRHAAIGRWDLAAAQDYFSVQPPADLPSRLGAVTAPTLVIAGDSDCLTGFAPVIALADLFPHGEVAVIEECGHYPWIEQPAEFRRAVDEFLARPPRT</sequence>
<dbReference type="GO" id="GO:0016020">
    <property type="term" value="C:membrane"/>
    <property type="evidence" value="ECO:0007669"/>
    <property type="project" value="TreeGrafter"/>
</dbReference>
<dbReference type="GO" id="GO:0016787">
    <property type="term" value="F:hydrolase activity"/>
    <property type="evidence" value="ECO:0007669"/>
    <property type="project" value="UniProtKB-KW"/>
</dbReference>
<dbReference type="InterPro" id="IPR000639">
    <property type="entry name" value="Epox_hydrolase-like"/>
</dbReference>
<dbReference type="AlphaFoldDB" id="A0A1W2FII6"/>
<evidence type="ECO:0000313" key="4">
    <source>
        <dbReference type="Proteomes" id="UP000192674"/>
    </source>
</evidence>
<dbReference type="Gene3D" id="3.40.50.1820">
    <property type="entry name" value="alpha/beta hydrolase"/>
    <property type="match status" value="1"/>
</dbReference>
<evidence type="ECO:0000259" key="2">
    <source>
        <dbReference type="Pfam" id="PF00561"/>
    </source>
</evidence>
<feature type="domain" description="AB hydrolase-1" evidence="2">
    <location>
        <begin position="38"/>
        <end position="247"/>
    </location>
</feature>
<dbReference type="SUPFAM" id="SSF53474">
    <property type="entry name" value="alpha/beta-Hydrolases"/>
    <property type="match status" value="1"/>
</dbReference>
<dbReference type="InterPro" id="IPR029058">
    <property type="entry name" value="AB_hydrolase_fold"/>
</dbReference>
<keyword evidence="4" id="KW-1185">Reference proteome</keyword>
<dbReference type="EMBL" id="FWXV01000007">
    <property type="protein sequence ID" value="SMD21767.1"/>
    <property type="molecule type" value="Genomic_DNA"/>
</dbReference>
<gene>
    <name evidence="3" type="ORF">SAMN05661093_07051</name>
</gene>
<keyword evidence="1" id="KW-0378">Hydrolase</keyword>
<dbReference type="Pfam" id="PF00561">
    <property type="entry name" value="Abhydrolase_1"/>
    <property type="match status" value="1"/>
</dbReference>
<evidence type="ECO:0000256" key="1">
    <source>
        <dbReference type="ARBA" id="ARBA00022801"/>
    </source>
</evidence>
<dbReference type="InterPro" id="IPR050266">
    <property type="entry name" value="AB_hydrolase_sf"/>
</dbReference>